<organism evidence="9 10">
    <name type="scientific">Neisseria elongata subsp. glycolytica ATCC 29315</name>
    <dbReference type="NCBI Taxonomy" id="546263"/>
    <lineage>
        <taxon>Bacteria</taxon>
        <taxon>Pseudomonadati</taxon>
        <taxon>Pseudomonadota</taxon>
        <taxon>Betaproteobacteria</taxon>
        <taxon>Neisseriales</taxon>
        <taxon>Neisseriaceae</taxon>
        <taxon>Neisseria</taxon>
    </lineage>
</organism>
<dbReference type="InterPro" id="IPR000711">
    <property type="entry name" value="ATPase_OSCP/dsu"/>
</dbReference>
<evidence type="ECO:0000256" key="5">
    <source>
        <dbReference type="ARBA" id="ARBA00023136"/>
    </source>
</evidence>
<evidence type="ECO:0000256" key="6">
    <source>
        <dbReference type="ARBA" id="ARBA00023196"/>
    </source>
</evidence>
<comment type="similarity">
    <text evidence="8">Belongs to the ATPase delta chain family.</text>
</comment>
<reference evidence="9 10" key="2">
    <citation type="journal article" date="2015" name="PLoS Genet.">
        <title>Common Cell Shape Evolution of Two Nasopharyngeal Pathogens.</title>
        <authorList>
            <person name="Veyrier F.J."/>
            <person name="Biais N."/>
            <person name="Morales P."/>
            <person name="Belkacem N."/>
            <person name="Guilhen C."/>
            <person name="Ranjeva S."/>
            <person name="Sismeiro O."/>
            <person name="Pehau-Arnaudet G."/>
            <person name="Rocha E.P."/>
            <person name="Werts C."/>
            <person name="Taha M.K."/>
            <person name="Boneca I.G."/>
        </authorList>
    </citation>
    <scope>NUCLEOTIDE SEQUENCE [LARGE SCALE GENOMIC DNA]</scope>
    <source>
        <strain evidence="9 10">ATCC 29315</strain>
    </source>
</reference>
<comment type="function">
    <text evidence="8">This protein is part of the stalk that links CF(0) to CF(1). It either transmits conformational changes from CF(0) to CF(1) or is implicated in proton conduction.</text>
</comment>
<dbReference type="NCBIfam" id="NF004402">
    <property type="entry name" value="PRK05758.2-2"/>
    <property type="match status" value="1"/>
</dbReference>
<name>A0A0B5CLN5_NEIEG</name>
<dbReference type="PRINTS" id="PR00125">
    <property type="entry name" value="ATPASEDELTA"/>
</dbReference>
<keyword evidence="6 8" id="KW-0139">CF(1)</keyword>
<keyword evidence="2 8" id="KW-0813">Transport</keyword>
<evidence type="ECO:0000313" key="9">
    <source>
        <dbReference type="EMBL" id="AJE17475.1"/>
    </source>
</evidence>
<sequence length="182" mass="20648">MAEFATIARPYAKALFELANEKHQIESWLTGLKELAWSVEQARVASLIEDTRTNSKEKADFLLKLLTDEQVAGDKTFRNFVHVVADEKRLLVLPEIYVQYQDLVLSRNNTKKAVIYSAFEFASEGQKAKIVADLEQHFNTRLEAVFNVEPSLIAGIKVEVDDQVLDLSIQGKLQKLYTAMTN</sequence>
<gene>
    <name evidence="8" type="primary">atpH</name>
    <name evidence="9" type="ORF">NELON_00305</name>
</gene>
<dbReference type="Proteomes" id="UP000031392">
    <property type="component" value="Chromosome"/>
</dbReference>
<dbReference type="NCBIfam" id="TIGR01145">
    <property type="entry name" value="ATP_synt_delta"/>
    <property type="match status" value="1"/>
</dbReference>
<dbReference type="GO" id="GO:0046933">
    <property type="term" value="F:proton-transporting ATP synthase activity, rotational mechanism"/>
    <property type="evidence" value="ECO:0007669"/>
    <property type="project" value="UniProtKB-UniRule"/>
</dbReference>
<dbReference type="PATRIC" id="fig|546263.7.peg.71"/>
<dbReference type="GO" id="GO:0005886">
    <property type="term" value="C:plasma membrane"/>
    <property type="evidence" value="ECO:0007669"/>
    <property type="project" value="UniProtKB-SubCell"/>
</dbReference>
<evidence type="ECO:0000313" key="10">
    <source>
        <dbReference type="Proteomes" id="UP000031392"/>
    </source>
</evidence>
<accession>A0A0B5CLN5</accession>
<dbReference type="GO" id="GO:0045259">
    <property type="term" value="C:proton-transporting ATP synthase complex"/>
    <property type="evidence" value="ECO:0007669"/>
    <property type="project" value="UniProtKB-KW"/>
</dbReference>
<evidence type="ECO:0000256" key="1">
    <source>
        <dbReference type="ARBA" id="ARBA00004370"/>
    </source>
</evidence>
<dbReference type="HOGENOM" id="CLU_085114_3_0_4"/>
<evidence type="ECO:0000256" key="2">
    <source>
        <dbReference type="ARBA" id="ARBA00022448"/>
    </source>
</evidence>
<dbReference type="Gene3D" id="1.10.520.20">
    <property type="entry name" value="N-terminal domain of the delta subunit of the F1F0-ATP synthase"/>
    <property type="match status" value="1"/>
</dbReference>
<keyword evidence="3 8" id="KW-0375">Hydrogen ion transport</keyword>
<keyword evidence="7 8" id="KW-0066">ATP synthesis</keyword>
<dbReference type="EMBL" id="CP007726">
    <property type="protein sequence ID" value="AJE17475.1"/>
    <property type="molecule type" value="Genomic_DNA"/>
</dbReference>
<evidence type="ECO:0000256" key="4">
    <source>
        <dbReference type="ARBA" id="ARBA00023065"/>
    </source>
</evidence>
<keyword evidence="5 8" id="KW-0472">Membrane</keyword>
<evidence type="ECO:0000256" key="8">
    <source>
        <dbReference type="HAMAP-Rule" id="MF_01416"/>
    </source>
</evidence>
<comment type="subcellular location">
    <subcellularLocation>
        <location evidence="8">Cell membrane</location>
        <topology evidence="8">Peripheral membrane protein</topology>
    </subcellularLocation>
    <subcellularLocation>
        <location evidence="1">Membrane</location>
    </subcellularLocation>
</comment>
<dbReference type="KEGG" id="nel:NELON_00305"/>
<dbReference type="AlphaFoldDB" id="A0A0B5CLN5"/>
<dbReference type="PANTHER" id="PTHR11910">
    <property type="entry name" value="ATP SYNTHASE DELTA CHAIN"/>
    <property type="match status" value="1"/>
</dbReference>
<comment type="function">
    <text evidence="8">F(1)F(0) ATP synthase produces ATP from ADP in the presence of a proton or sodium gradient. F-type ATPases consist of two structural domains, F(1) containing the extramembraneous catalytic core and F(0) containing the membrane proton channel, linked together by a central stalk and a peripheral stalk. During catalysis, ATP synthesis in the catalytic domain of F(1) is coupled via a rotary mechanism of the central stalk subunits to proton translocation.</text>
</comment>
<dbReference type="InterPro" id="IPR026015">
    <property type="entry name" value="ATP_synth_OSCP/delta_N_sf"/>
</dbReference>
<keyword evidence="4 8" id="KW-0406">Ion transport</keyword>
<dbReference type="Pfam" id="PF00213">
    <property type="entry name" value="OSCP"/>
    <property type="match status" value="1"/>
</dbReference>
<proteinExistence type="inferred from homology"/>
<dbReference type="SUPFAM" id="SSF47928">
    <property type="entry name" value="N-terminal domain of the delta subunit of the F1F0-ATP synthase"/>
    <property type="match status" value="1"/>
</dbReference>
<evidence type="ECO:0000256" key="3">
    <source>
        <dbReference type="ARBA" id="ARBA00022781"/>
    </source>
</evidence>
<protein>
    <recommendedName>
        <fullName evidence="8">ATP synthase subunit delta</fullName>
    </recommendedName>
    <alternativeName>
        <fullName evidence="8">ATP synthase F(1) sector subunit delta</fullName>
    </alternativeName>
    <alternativeName>
        <fullName evidence="8">F-type ATPase subunit delta</fullName>
        <shortName evidence="8">F-ATPase subunit delta</shortName>
    </alternativeName>
</protein>
<keyword evidence="10" id="KW-1185">Reference proteome</keyword>
<keyword evidence="8" id="KW-1003">Cell membrane</keyword>
<dbReference type="RefSeq" id="WP_041961211.1">
    <property type="nucleotide sequence ID" value="NZ_CP007726.1"/>
</dbReference>
<reference evidence="10" key="1">
    <citation type="submission" date="2014-05" db="EMBL/GenBank/DDBJ databases">
        <title>Complete Genome sequence of Neisseria elongata subsp. glycolytica.</title>
        <authorList>
            <person name="Veyrier F.J."/>
            <person name="Taha M.-K."/>
        </authorList>
    </citation>
    <scope>NUCLEOTIDE SEQUENCE [LARGE SCALE GENOMIC DNA]</scope>
    <source>
        <strain evidence="10">ATCC 29315</strain>
    </source>
</reference>
<dbReference type="HAMAP" id="MF_01416">
    <property type="entry name" value="ATP_synth_delta_bact"/>
    <property type="match status" value="1"/>
</dbReference>
<evidence type="ECO:0000256" key="7">
    <source>
        <dbReference type="ARBA" id="ARBA00023310"/>
    </source>
</evidence>